<dbReference type="EMBL" id="KL363260">
    <property type="protein sequence ID" value="KFD50011.1"/>
    <property type="molecule type" value="Genomic_DNA"/>
</dbReference>
<accession>A0A085LYG5</accession>
<dbReference type="AlphaFoldDB" id="A0A085LYG5"/>
<proteinExistence type="predicted"/>
<protein>
    <submittedName>
        <fullName evidence="2">Uncharacterized protein</fullName>
    </submittedName>
</protein>
<keyword evidence="3" id="KW-1185">Reference proteome</keyword>
<sequence length="62" mass="7147">MQCFNLPARGTTSCVKSTVPVWRPLLTRRGGLSAVFGEKRRQLRRTRRRGDGDLRQCRTMGR</sequence>
<evidence type="ECO:0000313" key="3">
    <source>
        <dbReference type="Proteomes" id="UP000030764"/>
    </source>
</evidence>
<reference evidence="2 3" key="1">
    <citation type="journal article" date="2014" name="Nat. Genet.">
        <title>Genome and transcriptome of the porcine whipworm Trichuris suis.</title>
        <authorList>
            <person name="Jex A.R."/>
            <person name="Nejsum P."/>
            <person name="Schwarz E.M."/>
            <person name="Hu L."/>
            <person name="Young N.D."/>
            <person name="Hall R.S."/>
            <person name="Korhonen P.K."/>
            <person name="Liao S."/>
            <person name="Thamsborg S."/>
            <person name="Xia J."/>
            <person name="Xu P."/>
            <person name="Wang S."/>
            <person name="Scheerlinck J.P."/>
            <person name="Hofmann A."/>
            <person name="Sternberg P.W."/>
            <person name="Wang J."/>
            <person name="Gasser R.B."/>
        </authorList>
    </citation>
    <scope>NUCLEOTIDE SEQUENCE [LARGE SCALE GENOMIC DNA]</scope>
    <source>
        <strain evidence="2">DCEP-RM93M</strain>
    </source>
</reference>
<feature type="region of interest" description="Disordered" evidence="1">
    <location>
        <begin position="39"/>
        <end position="62"/>
    </location>
</feature>
<evidence type="ECO:0000256" key="1">
    <source>
        <dbReference type="SAM" id="MobiDB-lite"/>
    </source>
</evidence>
<name>A0A085LYG5_9BILA</name>
<gene>
    <name evidence="2" type="ORF">M513_09104</name>
</gene>
<dbReference type="Proteomes" id="UP000030764">
    <property type="component" value="Unassembled WGS sequence"/>
</dbReference>
<organism evidence="2 3">
    <name type="scientific">Trichuris suis</name>
    <name type="common">pig whipworm</name>
    <dbReference type="NCBI Taxonomy" id="68888"/>
    <lineage>
        <taxon>Eukaryota</taxon>
        <taxon>Metazoa</taxon>
        <taxon>Ecdysozoa</taxon>
        <taxon>Nematoda</taxon>
        <taxon>Enoplea</taxon>
        <taxon>Dorylaimia</taxon>
        <taxon>Trichinellida</taxon>
        <taxon>Trichuridae</taxon>
        <taxon>Trichuris</taxon>
    </lineage>
</organism>
<evidence type="ECO:0000313" key="2">
    <source>
        <dbReference type="EMBL" id="KFD50011.1"/>
    </source>
</evidence>